<evidence type="ECO:0000256" key="7">
    <source>
        <dbReference type="ARBA" id="ARBA00023098"/>
    </source>
</evidence>
<keyword evidence="9" id="KW-1185">Reference proteome</keyword>
<dbReference type="GO" id="GO:0005576">
    <property type="term" value="C:extracellular region"/>
    <property type="evidence" value="ECO:0007669"/>
    <property type="project" value="UniProtKB-SubCell"/>
</dbReference>
<dbReference type="Gene3D" id="3.40.50.1110">
    <property type="entry name" value="SGNH hydrolase"/>
    <property type="match status" value="1"/>
</dbReference>
<evidence type="ECO:0000256" key="6">
    <source>
        <dbReference type="ARBA" id="ARBA00022963"/>
    </source>
</evidence>
<evidence type="ECO:0000313" key="9">
    <source>
        <dbReference type="Proteomes" id="UP001187192"/>
    </source>
</evidence>
<gene>
    <name evidence="8" type="ORF">TIFTF001_024271</name>
</gene>
<evidence type="ECO:0008006" key="10">
    <source>
        <dbReference type="Google" id="ProtNLM"/>
    </source>
</evidence>
<evidence type="ECO:0000256" key="3">
    <source>
        <dbReference type="ARBA" id="ARBA00022525"/>
    </source>
</evidence>
<comment type="subcellular location">
    <subcellularLocation>
        <location evidence="1">Secreted</location>
    </subcellularLocation>
</comment>
<dbReference type="GO" id="GO:0016042">
    <property type="term" value="P:lipid catabolic process"/>
    <property type="evidence" value="ECO:0007669"/>
    <property type="project" value="UniProtKB-KW"/>
</dbReference>
<evidence type="ECO:0000256" key="2">
    <source>
        <dbReference type="ARBA" id="ARBA00008668"/>
    </source>
</evidence>
<comment type="similarity">
    <text evidence="2">Belongs to the 'GDSL' lipolytic enzyme family.</text>
</comment>
<evidence type="ECO:0000256" key="5">
    <source>
        <dbReference type="ARBA" id="ARBA00022801"/>
    </source>
</evidence>
<evidence type="ECO:0000313" key="8">
    <source>
        <dbReference type="EMBL" id="GMN55148.1"/>
    </source>
</evidence>
<keyword evidence="4" id="KW-0732">Signal</keyword>
<keyword evidence="7" id="KW-0443">Lipid metabolism</keyword>
<dbReference type="PANTHER" id="PTHR45650">
    <property type="entry name" value="GDSL-LIKE LIPASE/ACYLHYDROLASE-RELATED"/>
    <property type="match status" value="1"/>
</dbReference>
<dbReference type="PANTHER" id="PTHR45650:SF4">
    <property type="entry name" value="GDSL-LIKE LIPASE_ACYLHYDROLASE FAMILY PROTEIN, EXPRESSED"/>
    <property type="match status" value="1"/>
</dbReference>
<dbReference type="AlphaFoldDB" id="A0AA88DD72"/>
<dbReference type="InterPro" id="IPR051238">
    <property type="entry name" value="GDSL_esterase/lipase"/>
</dbReference>
<reference evidence="8" key="1">
    <citation type="submission" date="2023-07" db="EMBL/GenBank/DDBJ databases">
        <title>draft genome sequence of fig (Ficus carica).</title>
        <authorList>
            <person name="Takahashi T."/>
            <person name="Nishimura K."/>
        </authorList>
    </citation>
    <scope>NUCLEOTIDE SEQUENCE</scope>
</reference>
<keyword evidence="3" id="KW-0964">Secreted</keyword>
<organism evidence="8 9">
    <name type="scientific">Ficus carica</name>
    <name type="common">Common fig</name>
    <dbReference type="NCBI Taxonomy" id="3494"/>
    <lineage>
        <taxon>Eukaryota</taxon>
        <taxon>Viridiplantae</taxon>
        <taxon>Streptophyta</taxon>
        <taxon>Embryophyta</taxon>
        <taxon>Tracheophyta</taxon>
        <taxon>Spermatophyta</taxon>
        <taxon>Magnoliopsida</taxon>
        <taxon>eudicotyledons</taxon>
        <taxon>Gunneridae</taxon>
        <taxon>Pentapetalae</taxon>
        <taxon>rosids</taxon>
        <taxon>fabids</taxon>
        <taxon>Rosales</taxon>
        <taxon>Moraceae</taxon>
        <taxon>Ficeae</taxon>
        <taxon>Ficus</taxon>
    </lineage>
</organism>
<keyword evidence="5" id="KW-0378">Hydrolase</keyword>
<proteinExistence type="inferred from homology"/>
<dbReference type="Pfam" id="PF00657">
    <property type="entry name" value="Lipase_GDSL"/>
    <property type="match status" value="1"/>
</dbReference>
<keyword evidence="6" id="KW-0442">Lipid degradation</keyword>
<protein>
    <recommendedName>
        <fullName evidence="10">GDSL esterase/lipase</fullName>
    </recommendedName>
</protein>
<dbReference type="GO" id="GO:0016788">
    <property type="term" value="F:hydrolase activity, acting on ester bonds"/>
    <property type="evidence" value="ECO:0007669"/>
    <property type="project" value="InterPro"/>
</dbReference>
<name>A0AA88DD72_FICCA</name>
<evidence type="ECO:0000256" key="4">
    <source>
        <dbReference type="ARBA" id="ARBA00022729"/>
    </source>
</evidence>
<sequence length="226" mass="24430">MDPGNNNYIVTIAKGQELGFKDFTPPYLAPTTSGPVILQGVNYASAGAGIFNETGFIFGGRINLDAQIDNFANTRQEIISSIGLTPALELLNKALFTLAMGSNDFLCNYLLPVTGAAKRKLISPEEFVEILISKYGLQLTRLYDLGARKIVVSNVGPIGCAPSQRDVNVDSCVESSNQIAKLFNTQLKRLVSELTSIEGSNFVYADVYHIVENILDSYASYGTNSG</sequence>
<comment type="caution">
    <text evidence="8">The sequence shown here is derived from an EMBL/GenBank/DDBJ whole genome shotgun (WGS) entry which is preliminary data.</text>
</comment>
<dbReference type="EMBL" id="BTGU01000055">
    <property type="protein sequence ID" value="GMN55148.1"/>
    <property type="molecule type" value="Genomic_DNA"/>
</dbReference>
<dbReference type="Proteomes" id="UP001187192">
    <property type="component" value="Unassembled WGS sequence"/>
</dbReference>
<evidence type="ECO:0000256" key="1">
    <source>
        <dbReference type="ARBA" id="ARBA00004613"/>
    </source>
</evidence>
<accession>A0AA88DD72</accession>
<dbReference type="InterPro" id="IPR036514">
    <property type="entry name" value="SGNH_hydro_sf"/>
</dbReference>
<dbReference type="InterPro" id="IPR001087">
    <property type="entry name" value="GDSL"/>
</dbReference>